<dbReference type="AlphaFoldDB" id="A0AAV7Y7B4"/>
<keyword evidence="1" id="KW-0880">Kelch repeat</keyword>
<dbReference type="PROSITE" id="PS50097">
    <property type="entry name" value="BTB"/>
    <property type="match status" value="1"/>
</dbReference>
<dbReference type="Proteomes" id="UP001146793">
    <property type="component" value="Unassembled WGS sequence"/>
</dbReference>
<dbReference type="Gene3D" id="2.120.10.80">
    <property type="entry name" value="Kelch-type beta propeller"/>
    <property type="match status" value="1"/>
</dbReference>
<dbReference type="Gene3D" id="3.30.710.10">
    <property type="entry name" value="Potassium Channel Kv1.1, Chain A"/>
    <property type="match status" value="1"/>
</dbReference>
<dbReference type="InterPro" id="IPR011333">
    <property type="entry name" value="SKP1/BTB/POZ_sf"/>
</dbReference>
<keyword evidence="2" id="KW-0677">Repeat</keyword>
<evidence type="ECO:0000259" key="3">
    <source>
        <dbReference type="PROSITE" id="PS50097"/>
    </source>
</evidence>
<dbReference type="InterPro" id="IPR000210">
    <property type="entry name" value="BTB/POZ_dom"/>
</dbReference>
<dbReference type="SUPFAM" id="SSF54695">
    <property type="entry name" value="POZ domain"/>
    <property type="match status" value="1"/>
</dbReference>
<reference evidence="4" key="1">
    <citation type="submission" date="2022-08" db="EMBL/GenBank/DDBJ databases">
        <title>Novel sulphate-reducing endosymbionts in the free-living metamonad Anaeramoeba.</title>
        <authorList>
            <person name="Jerlstrom-Hultqvist J."/>
            <person name="Cepicka I."/>
            <person name="Gallot-Lavallee L."/>
            <person name="Salas-Leiva D."/>
            <person name="Curtis B.A."/>
            <person name="Zahonova K."/>
            <person name="Pipaliya S."/>
            <person name="Dacks J."/>
            <person name="Roger A.J."/>
        </authorList>
    </citation>
    <scope>NUCLEOTIDE SEQUENCE</scope>
    <source>
        <strain evidence="4">Busselton2</strain>
    </source>
</reference>
<accession>A0AAV7Y7B4</accession>
<dbReference type="SUPFAM" id="SSF117281">
    <property type="entry name" value="Kelch motif"/>
    <property type="match status" value="1"/>
</dbReference>
<dbReference type="PANTHER" id="PTHR24413">
    <property type="entry name" value="SPECKLE-TYPE POZ PROTEIN"/>
    <property type="match status" value="1"/>
</dbReference>
<organism evidence="4 5">
    <name type="scientific">Anaeramoeba flamelloides</name>
    <dbReference type="NCBI Taxonomy" id="1746091"/>
    <lineage>
        <taxon>Eukaryota</taxon>
        <taxon>Metamonada</taxon>
        <taxon>Anaeramoebidae</taxon>
        <taxon>Anaeramoeba</taxon>
    </lineage>
</organism>
<evidence type="ECO:0000256" key="1">
    <source>
        <dbReference type="ARBA" id="ARBA00022441"/>
    </source>
</evidence>
<comment type="caution">
    <text evidence="4">The sequence shown here is derived from an EMBL/GenBank/DDBJ whole genome shotgun (WGS) entry which is preliminary data.</text>
</comment>
<dbReference type="EMBL" id="JANTQA010000070">
    <property type="protein sequence ID" value="KAJ3425727.1"/>
    <property type="molecule type" value="Genomic_DNA"/>
</dbReference>
<feature type="domain" description="BTB" evidence="3">
    <location>
        <begin position="219"/>
        <end position="285"/>
    </location>
</feature>
<dbReference type="Pfam" id="PF00651">
    <property type="entry name" value="BTB"/>
    <property type="match status" value="1"/>
</dbReference>
<dbReference type="SMART" id="SM00225">
    <property type="entry name" value="BTB"/>
    <property type="match status" value="1"/>
</dbReference>
<proteinExistence type="predicted"/>
<evidence type="ECO:0000256" key="2">
    <source>
        <dbReference type="ARBA" id="ARBA00022737"/>
    </source>
</evidence>
<name>A0AAV7Y7B4_9EUKA</name>
<evidence type="ECO:0000313" key="5">
    <source>
        <dbReference type="Proteomes" id="UP001146793"/>
    </source>
</evidence>
<evidence type="ECO:0000313" key="4">
    <source>
        <dbReference type="EMBL" id="KAJ3425727.1"/>
    </source>
</evidence>
<protein>
    <submittedName>
        <fullName evidence="4">Speckle-type poz protein</fullName>
    </submittedName>
</protein>
<dbReference type="InterPro" id="IPR015915">
    <property type="entry name" value="Kelch-typ_b-propeller"/>
</dbReference>
<gene>
    <name evidence="4" type="ORF">M0812_28172</name>
</gene>
<sequence>MWENKMILISGYNYDNFLFFDDFWIFDFQTKTWQEVFLDKMSTNKKDVFSGRIRGKVTMVDNSLYYIGGYLGEYLLDVWEFKIKHTTLEKDLKNIYLNRNLCDWFVISKEKAKIEAHSSLLSARFYGTNPQIIKNVLSGRKKYIINNIILWCYTGKLDFKNLTDNDYQELDLISKKIIDDDKIITPNQKNNFFQNNLSVNNSTLLSTDIGKLFQDQTTTDFIILVKNEKIFVHKWVLIMRSELYRGMFNYVNTNIASVKDYSQKSFESVKALIEFFYTNNTAHIKSLEIAQELFDAIEYYGLNLKSEIGYYISNLLSINENNEN</sequence>